<gene>
    <name evidence="1" type="ORF">Pla52o_52910</name>
</gene>
<reference evidence="1 2" key="1">
    <citation type="submission" date="2019-02" db="EMBL/GenBank/DDBJ databases">
        <title>Deep-cultivation of Planctomycetes and their phenomic and genomic characterization uncovers novel biology.</title>
        <authorList>
            <person name="Wiegand S."/>
            <person name="Jogler M."/>
            <person name="Boedeker C."/>
            <person name="Pinto D."/>
            <person name="Vollmers J."/>
            <person name="Rivas-Marin E."/>
            <person name="Kohn T."/>
            <person name="Peeters S.H."/>
            <person name="Heuer A."/>
            <person name="Rast P."/>
            <person name="Oberbeckmann S."/>
            <person name="Bunk B."/>
            <person name="Jeske O."/>
            <person name="Meyerdierks A."/>
            <person name="Storesund J.E."/>
            <person name="Kallscheuer N."/>
            <person name="Luecker S."/>
            <person name="Lage O.M."/>
            <person name="Pohl T."/>
            <person name="Merkel B.J."/>
            <person name="Hornburger P."/>
            <person name="Mueller R.-W."/>
            <person name="Bruemmer F."/>
            <person name="Labrenz M."/>
            <person name="Spormann A.M."/>
            <person name="Op Den Camp H."/>
            <person name="Overmann J."/>
            <person name="Amann R."/>
            <person name="Jetten M.S.M."/>
            <person name="Mascher T."/>
            <person name="Medema M.H."/>
            <person name="Devos D.P."/>
            <person name="Kaster A.-K."/>
            <person name="Ovreas L."/>
            <person name="Rohde M."/>
            <person name="Galperin M.Y."/>
            <person name="Jogler C."/>
        </authorList>
    </citation>
    <scope>NUCLEOTIDE SEQUENCE [LARGE SCALE GENOMIC DNA]</scope>
    <source>
        <strain evidence="1 2">Pla52o</strain>
    </source>
</reference>
<keyword evidence="2" id="KW-1185">Reference proteome</keyword>
<comment type="caution">
    <text evidence="1">The sequence shown here is derived from an EMBL/GenBank/DDBJ whole genome shotgun (WGS) entry which is preliminary data.</text>
</comment>
<protein>
    <submittedName>
        <fullName evidence="1">Uncharacterized protein</fullName>
    </submittedName>
</protein>
<evidence type="ECO:0000313" key="2">
    <source>
        <dbReference type="Proteomes" id="UP000316304"/>
    </source>
</evidence>
<name>A0A5C6BZB2_9BACT</name>
<accession>A0A5C6BZB2</accession>
<dbReference type="Proteomes" id="UP000316304">
    <property type="component" value="Unassembled WGS sequence"/>
</dbReference>
<organism evidence="1 2">
    <name type="scientific">Novipirellula galeiformis</name>
    <dbReference type="NCBI Taxonomy" id="2528004"/>
    <lineage>
        <taxon>Bacteria</taxon>
        <taxon>Pseudomonadati</taxon>
        <taxon>Planctomycetota</taxon>
        <taxon>Planctomycetia</taxon>
        <taxon>Pirellulales</taxon>
        <taxon>Pirellulaceae</taxon>
        <taxon>Novipirellula</taxon>
    </lineage>
</organism>
<dbReference type="AlphaFoldDB" id="A0A5C6BZB2"/>
<evidence type="ECO:0000313" key="1">
    <source>
        <dbReference type="EMBL" id="TWU17285.1"/>
    </source>
</evidence>
<sequence>MAVDTLPWRGTAPTSGAPYCPLEIDLRFSLATNRRCHLFVPPCVANGKCFLRQFTCFRANNPRNT</sequence>
<proteinExistence type="predicted"/>
<dbReference type="EMBL" id="SJPT01000013">
    <property type="protein sequence ID" value="TWU17285.1"/>
    <property type="molecule type" value="Genomic_DNA"/>
</dbReference>